<dbReference type="KEGG" id="ter:Tery_4623"/>
<protein>
    <submittedName>
        <fullName evidence="1">Uncharacterized protein</fullName>
    </submittedName>
</protein>
<reference evidence="1" key="1">
    <citation type="submission" date="2006-06" db="EMBL/GenBank/DDBJ databases">
        <title>Complete sequence of Trichodesmium erythraeum IMS101.</title>
        <authorList>
            <consortium name="US DOE Joint Genome Institute"/>
            <person name="Copeland A."/>
            <person name="Lucas S."/>
            <person name="Lapidus A."/>
            <person name="Barry K."/>
            <person name="Detter J.C."/>
            <person name="Glavina del Rio T."/>
            <person name="Hammon N."/>
            <person name="Israni S."/>
            <person name="Dalin E."/>
            <person name="Tice H."/>
            <person name="Pitluck S."/>
            <person name="Kiss H."/>
            <person name="Munk A.C."/>
            <person name="Brettin T."/>
            <person name="Bruce D."/>
            <person name="Han C."/>
            <person name="Tapia R."/>
            <person name="Gilna P."/>
            <person name="Schmutz J."/>
            <person name="Larimer F."/>
            <person name="Land M."/>
            <person name="Hauser L."/>
            <person name="Kyrpides N."/>
            <person name="Kim E."/>
            <person name="Richardson P."/>
        </authorList>
    </citation>
    <scope>NUCLEOTIDE SEQUENCE [LARGE SCALE GENOMIC DNA]</scope>
    <source>
        <strain evidence="1">IMS101</strain>
    </source>
</reference>
<name>Q10VX9_TRIEI</name>
<dbReference type="AlphaFoldDB" id="Q10VX9"/>
<sequence>MTINTVKELNFSTTYIQAKYVKNVENYHIHNRTIVINPEETDAYLEETDAFFKRKVKGIEKHKSIIPAFSSTILNDIVVERAKSLLLLEVIKTRNIAKIIFEEGWALLGNSPDSDFPKDVPLWKSPQYTAGRISVDPFFLTRQSPHPTTQEDFTLKVNLWYAPSHTDCLIHDEHDFLEIHTQIFGQGRMQKFKDHSFDSLYEDLLMTEGYTQIVAFCQINAQGEYIYPWHQYYSETDCIWMAIEYHPVARELSSPN</sequence>
<proteinExistence type="predicted"/>
<dbReference type="eggNOG" id="ENOG502ZASR">
    <property type="taxonomic scope" value="Bacteria"/>
</dbReference>
<organism evidence="1">
    <name type="scientific">Trichodesmium erythraeum (strain IMS101)</name>
    <dbReference type="NCBI Taxonomy" id="203124"/>
    <lineage>
        <taxon>Bacteria</taxon>
        <taxon>Bacillati</taxon>
        <taxon>Cyanobacteriota</taxon>
        <taxon>Cyanophyceae</taxon>
        <taxon>Oscillatoriophycideae</taxon>
        <taxon>Oscillatoriales</taxon>
        <taxon>Microcoleaceae</taxon>
        <taxon>Trichodesmium</taxon>
    </lineage>
</organism>
<dbReference type="EMBL" id="CP000393">
    <property type="protein sequence ID" value="ABG53595.1"/>
    <property type="molecule type" value="Genomic_DNA"/>
</dbReference>
<evidence type="ECO:0000313" key="1">
    <source>
        <dbReference type="EMBL" id="ABG53595.1"/>
    </source>
</evidence>
<accession>Q10VX9</accession>
<dbReference type="RefSeq" id="WP_011613912.1">
    <property type="nucleotide sequence ID" value="NC_008312.1"/>
</dbReference>
<gene>
    <name evidence="1" type="ordered locus">Tery_4623</name>
</gene>
<dbReference type="HOGENOM" id="CLU_1203689_0_0_3"/>
<dbReference type="OrthoDB" id="1988917at2"/>